<evidence type="ECO:0000313" key="2">
    <source>
        <dbReference type="EMBL" id="XDP97406.1"/>
    </source>
</evidence>
<organism evidence="2">
    <name type="scientific">Streptomyces sp. R02</name>
    <dbReference type="NCBI Taxonomy" id="3238623"/>
    <lineage>
        <taxon>Bacteria</taxon>
        <taxon>Bacillati</taxon>
        <taxon>Actinomycetota</taxon>
        <taxon>Actinomycetes</taxon>
        <taxon>Kitasatosporales</taxon>
        <taxon>Streptomycetaceae</taxon>
        <taxon>Streptomyces</taxon>
    </lineage>
</organism>
<dbReference type="AlphaFoldDB" id="A0AB39LTI7"/>
<gene>
    <name evidence="2" type="ORF">AB5J57_29525</name>
</gene>
<dbReference type="InterPro" id="IPR011990">
    <property type="entry name" value="TPR-like_helical_dom_sf"/>
</dbReference>
<evidence type="ECO:0000256" key="1">
    <source>
        <dbReference type="SAM" id="MobiDB-lite"/>
    </source>
</evidence>
<name>A0AB39LTI7_9ACTN</name>
<sequence>MRRPPDLLVRAAHCYEQTGDHAQAARCHEEAGHPLRAAELWEQAGDPVRAADCWLRARRPARAGECLLSAQRYEEAAACFEQGGDLLNAGWILVTRTRSFATAEQLFAVAPARSAGERLRGRLGRHLAAARAYGEHDALLSTLADVAERMGSLSPARERAETETWAVTAADHVRRPDLGALVFAASYRAGVPGCADRWQHWAARVLGDTTGVPAAAAAPGVGADADARRHQLRTPGDP</sequence>
<dbReference type="SUPFAM" id="SSF48452">
    <property type="entry name" value="TPR-like"/>
    <property type="match status" value="1"/>
</dbReference>
<reference evidence="2" key="1">
    <citation type="submission" date="2024-07" db="EMBL/GenBank/DDBJ databases">
        <authorList>
            <person name="Yu S.T."/>
        </authorList>
    </citation>
    <scope>NUCLEOTIDE SEQUENCE</scope>
    <source>
        <strain evidence="2">R02</strain>
    </source>
</reference>
<dbReference type="RefSeq" id="WP_369160378.1">
    <property type="nucleotide sequence ID" value="NZ_CP163429.1"/>
</dbReference>
<accession>A0AB39LTI7</accession>
<protein>
    <recommendedName>
        <fullName evidence="3">Tetratricopeptide repeat protein</fullName>
    </recommendedName>
</protein>
<feature type="region of interest" description="Disordered" evidence="1">
    <location>
        <begin position="217"/>
        <end position="238"/>
    </location>
</feature>
<evidence type="ECO:0008006" key="3">
    <source>
        <dbReference type="Google" id="ProtNLM"/>
    </source>
</evidence>
<dbReference type="Gene3D" id="1.25.40.10">
    <property type="entry name" value="Tetratricopeptide repeat domain"/>
    <property type="match status" value="1"/>
</dbReference>
<proteinExistence type="predicted"/>
<dbReference type="EMBL" id="CP163429">
    <property type="protein sequence ID" value="XDP97406.1"/>
    <property type="molecule type" value="Genomic_DNA"/>
</dbReference>